<feature type="region of interest" description="Disordered" evidence="1">
    <location>
        <begin position="1"/>
        <end position="344"/>
    </location>
</feature>
<feature type="compositionally biased region" description="Basic and acidic residues" evidence="1">
    <location>
        <begin position="140"/>
        <end position="155"/>
    </location>
</feature>
<name>A0A6J4RCB8_9ACTN</name>
<feature type="compositionally biased region" description="Basic residues" evidence="1">
    <location>
        <begin position="34"/>
        <end position="44"/>
    </location>
</feature>
<dbReference type="AlphaFoldDB" id="A0A6J4RCB8"/>
<feature type="compositionally biased region" description="Basic residues" evidence="1">
    <location>
        <begin position="239"/>
        <end position="254"/>
    </location>
</feature>
<feature type="compositionally biased region" description="Basic and acidic residues" evidence="1">
    <location>
        <begin position="163"/>
        <end position="175"/>
    </location>
</feature>
<dbReference type="GO" id="GO:0003678">
    <property type="term" value="F:DNA helicase activity"/>
    <property type="evidence" value="ECO:0007669"/>
    <property type="project" value="UniProtKB-EC"/>
</dbReference>
<protein>
    <submittedName>
        <fullName evidence="2">RuvB</fullName>
        <ecNumber evidence="2">3.6.4.12</ecNumber>
    </submittedName>
</protein>
<organism evidence="2">
    <name type="scientific">uncultured Solirubrobacteraceae bacterium</name>
    <dbReference type="NCBI Taxonomy" id="1162706"/>
    <lineage>
        <taxon>Bacteria</taxon>
        <taxon>Bacillati</taxon>
        <taxon>Actinomycetota</taxon>
        <taxon>Thermoleophilia</taxon>
        <taxon>Solirubrobacterales</taxon>
        <taxon>Solirubrobacteraceae</taxon>
        <taxon>environmental samples</taxon>
    </lineage>
</organism>
<dbReference type="EMBL" id="CADCVR010000001">
    <property type="protein sequence ID" value="CAA9470154.1"/>
    <property type="molecule type" value="Genomic_DNA"/>
</dbReference>
<reference evidence="2" key="1">
    <citation type="submission" date="2020-02" db="EMBL/GenBank/DDBJ databases">
        <authorList>
            <person name="Meier V. D."/>
        </authorList>
    </citation>
    <scope>NUCLEOTIDE SEQUENCE</scope>
    <source>
        <strain evidence="2">AVDCRST_MAG53</strain>
    </source>
</reference>
<dbReference type="GO" id="GO:0016787">
    <property type="term" value="F:hydrolase activity"/>
    <property type="evidence" value="ECO:0007669"/>
    <property type="project" value="UniProtKB-KW"/>
</dbReference>
<keyword evidence="2" id="KW-0378">Hydrolase</keyword>
<proteinExistence type="predicted"/>
<accession>A0A6J4RCB8</accession>
<evidence type="ECO:0000313" key="2">
    <source>
        <dbReference type="EMBL" id="CAA9470154.1"/>
    </source>
</evidence>
<sequence length="344" mass="38367">DPHPGTRREPHTDPRPDRRGRCDRDHAPAAEPRRVRRTGRHRRSAPGLDRGCRGAGRGTRPRAARRPARPGQDVARADPRGRARRRVRADRRARAGAQGGHRRVPHRAGTALDLLRRRDPPTVPRARGDVLPRDGGPSAPDHRRGGGRGAGHDARPAAVHPGGCHDARRPADDAPARPLRHPAPPRALRPARARDHRAPERRDPRRRARRRGRRGDRRSLPRHSARGQPPPQAGARLRGGPRRRRRDRRGRPPRARPAAGRPTRTRPPRSRDPRRDLREVRRWPRRTLDAGGDGGRGGRHARGRLRAVPADLRSAEAHPTRARGHPARLRAPRAGGARRGEAVL</sequence>
<feature type="compositionally biased region" description="Basic residues" evidence="1">
    <location>
        <begin position="320"/>
        <end position="331"/>
    </location>
</feature>
<feature type="compositionally biased region" description="Basic residues" evidence="1">
    <location>
        <begin position="59"/>
        <end position="68"/>
    </location>
</feature>
<feature type="non-terminal residue" evidence="2">
    <location>
        <position position="1"/>
    </location>
</feature>
<evidence type="ECO:0000256" key="1">
    <source>
        <dbReference type="SAM" id="MobiDB-lite"/>
    </source>
</evidence>
<feature type="compositionally biased region" description="Basic and acidic residues" evidence="1">
    <location>
        <begin position="192"/>
        <end position="203"/>
    </location>
</feature>
<feature type="compositionally biased region" description="Basic and acidic residues" evidence="1">
    <location>
        <begin position="269"/>
        <end position="288"/>
    </location>
</feature>
<gene>
    <name evidence="2" type="ORF">AVDCRST_MAG53-1217</name>
</gene>
<dbReference type="EC" id="3.6.4.12" evidence="2"/>
<feature type="compositionally biased region" description="Basic and acidic residues" evidence="1">
    <location>
        <begin position="1"/>
        <end position="33"/>
    </location>
</feature>
<feature type="non-terminal residue" evidence="2">
    <location>
        <position position="344"/>
    </location>
</feature>
<feature type="compositionally biased region" description="Basic and acidic residues" evidence="1">
    <location>
        <begin position="114"/>
        <end position="132"/>
    </location>
</feature>
<feature type="compositionally biased region" description="Basic residues" evidence="1">
    <location>
        <begin position="82"/>
        <end position="91"/>
    </location>
</feature>
<feature type="compositionally biased region" description="Basic residues" evidence="1">
    <location>
        <begin position="204"/>
        <end position="225"/>
    </location>
</feature>